<evidence type="ECO:0000313" key="2">
    <source>
        <dbReference type="EMBL" id="SHE78670.1"/>
    </source>
</evidence>
<organism evidence="2 4">
    <name type="scientific">Anaerotignum propionicum DSM 1682</name>
    <dbReference type="NCBI Taxonomy" id="991789"/>
    <lineage>
        <taxon>Bacteria</taxon>
        <taxon>Bacillati</taxon>
        <taxon>Bacillota</taxon>
        <taxon>Clostridia</taxon>
        <taxon>Lachnospirales</taxon>
        <taxon>Anaerotignaceae</taxon>
        <taxon>Anaerotignum</taxon>
    </lineage>
</organism>
<reference evidence="3" key="2">
    <citation type="submission" date="2016-01" db="EMBL/GenBank/DDBJ databases">
        <authorList>
            <person name="Poehlein A."/>
            <person name="Schlien K."/>
            <person name="Gottschalk G."/>
            <person name="Buckel W."/>
            <person name="Daniel R."/>
        </authorList>
    </citation>
    <scope>NUCLEOTIDE SEQUENCE [LARGE SCALE GENOMIC DNA]</scope>
    <source>
        <strain evidence="3">X2</strain>
    </source>
</reference>
<proteinExistence type="predicted"/>
<gene>
    <name evidence="1" type="ORF">CPRO_04060</name>
    <name evidence="2" type="ORF">SAMN02745151_01790</name>
</gene>
<dbReference type="EMBL" id="FQUA01000007">
    <property type="protein sequence ID" value="SHE78670.1"/>
    <property type="molecule type" value="Genomic_DNA"/>
</dbReference>
<evidence type="ECO:0000313" key="3">
    <source>
        <dbReference type="Proteomes" id="UP000068026"/>
    </source>
</evidence>
<dbReference type="EMBL" id="CP014223">
    <property type="protein sequence ID" value="AMJ40015.1"/>
    <property type="molecule type" value="Genomic_DNA"/>
</dbReference>
<dbReference type="KEGG" id="cpro:CPRO_04060"/>
<reference evidence="1 3" key="1">
    <citation type="journal article" date="2016" name="Genome Announc.">
        <title>Complete Genome Sequence of the Amino Acid-Fermenting Clostridium propionicum X2 (DSM 1682).</title>
        <authorList>
            <person name="Poehlein A."/>
            <person name="Schlien K."/>
            <person name="Chowdhury N.P."/>
            <person name="Gottschalk G."/>
            <person name="Buckel W."/>
            <person name="Daniel R."/>
        </authorList>
    </citation>
    <scope>NUCLEOTIDE SEQUENCE [LARGE SCALE GENOMIC DNA]</scope>
    <source>
        <strain evidence="1 3">X2</strain>
    </source>
</reference>
<dbReference type="RefSeq" id="WP_157881615.1">
    <property type="nucleotide sequence ID" value="NZ_CP014223.1"/>
</dbReference>
<keyword evidence="3" id="KW-1185">Reference proteome</keyword>
<evidence type="ECO:0000313" key="4">
    <source>
        <dbReference type="Proteomes" id="UP000184204"/>
    </source>
</evidence>
<evidence type="ECO:0000313" key="1">
    <source>
        <dbReference type="EMBL" id="AMJ40015.1"/>
    </source>
</evidence>
<dbReference type="AlphaFoldDB" id="A0A110A6P5"/>
<protein>
    <submittedName>
        <fullName evidence="2">Uncharacterized protein</fullName>
    </submittedName>
</protein>
<accession>A0A110A6P5</accession>
<name>A0A110A6P5_ANAPI</name>
<dbReference type="Proteomes" id="UP000184204">
    <property type="component" value="Unassembled WGS sequence"/>
</dbReference>
<reference evidence="4" key="3">
    <citation type="submission" date="2016-11" db="EMBL/GenBank/DDBJ databases">
        <authorList>
            <person name="Jaros S."/>
            <person name="Januszkiewicz K."/>
            <person name="Wedrychowicz H."/>
        </authorList>
    </citation>
    <scope>NUCLEOTIDE SEQUENCE [LARGE SCALE GENOMIC DNA]</scope>
    <source>
        <strain evidence="4">DSM 1682</strain>
    </source>
</reference>
<reference evidence="2" key="4">
    <citation type="submission" date="2016-11" db="EMBL/GenBank/DDBJ databases">
        <authorList>
            <person name="Varghese N."/>
            <person name="Submissions S."/>
        </authorList>
    </citation>
    <scope>NUCLEOTIDE SEQUENCE</scope>
    <source>
        <strain evidence="2">DSM 1682</strain>
    </source>
</reference>
<dbReference type="Proteomes" id="UP000068026">
    <property type="component" value="Chromosome"/>
</dbReference>
<sequence length="54" mass="6330">MIPFEAFFVKSKIIAFWEKGEACKVMEENKIFSEPRAAFAGIPFRKINNRKNSY</sequence>